<dbReference type="AlphaFoldDB" id="A0A399FWJ8"/>
<accession>A0A399FWJ8</accession>
<dbReference type="Gene3D" id="3.40.190.10">
    <property type="entry name" value="Periplasmic binding protein-like II"/>
    <property type="match status" value="2"/>
</dbReference>
<name>A0A399FWJ8_UNCN2</name>
<dbReference type="Proteomes" id="UP000266287">
    <property type="component" value="Unassembled WGS sequence"/>
</dbReference>
<sequence length="299" mass="32498">MIGGLVVIVLLGLFIGRVGRAPVPPPVEVLPPAPPTVEALRPVERMRVATTTSLYDTGLWGHLEPMFEKEFNVELDIIYAGTGIALAWGRRGDVDVIATHAKAYEKKFVAEGYGVQRVVFAYNYFLIVGPPDDPAGIKGLSPEAAFKRLMETGLGRFVSRGDASGTHGKEKAIWRGAGYDYEAVRRAGKWYIEAGRGMGPTLLMASEKQAYTLVDMGTFLAFGGEVDLVPLVDEGAILLNVYSAIAINPERHPKTNIEMANNLIEFLTSPEIQELIGNYGVEEFGMPLFIPCAGAEPKE</sequence>
<dbReference type="SUPFAM" id="SSF53850">
    <property type="entry name" value="Periplasmic binding protein-like II"/>
    <property type="match status" value="1"/>
</dbReference>
<dbReference type="PANTHER" id="PTHR37945:SF1">
    <property type="entry name" value="EXTRACELLULAR TUNGSTATE BINDING PROTEIN"/>
    <property type="match status" value="1"/>
</dbReference>
<gene>
    <name evidence="2" type="ORF">B9J77_01365</name>
</gene>
<dbReference type="EMBL" id="NDHY01000002">
    <property type="protein sequence ID" value="RII00798.1"/>
    <property type="molecule type" value="Genomic_DNA"/>
</dbReference>
<organism evidence="2 3">
    <name type="scientific">candidate division NPL-UPA2 bacterium Unc8</name>
    <dbReference type="NCBI Taxonomy" id="1980939"/>
    <lineage>
        <taxon>Bacteria</taxon>
    </lineage>
</organism>
<evidence type="ECO:0000259" key="1">
    <source>
        <dbReference type="Pfam" id="PF12849"/>
    </source>
</evidence>
<dbReference type="PANTHER" id="PTHR37945">
    <property type="entry name" value="EXTRACELLULAR TUNGSTATE BINDING PROTEIN"/>
    <property type="match status" value="1"/>
</dbReference>
<dbReference type="InterPro" id="IPR024370">
    <property type="entry name" value="PBP_domain"/>
</dbReference>
<dbReference type="InterPro" id="IPR052738">
    <property type="entry name" value="ABC-Tungstate_binding"/>
</dbReference>
<evidence type="ECO:0000313" key="3">
    <source>
        <dbReference type="Proteomes" id="UP000266287"/>
    </source>
</evidence>
<proteinExistence type="predicted"/>
<comment type="caution">
    <text evidence="2">The sequence shown here is derived from an EMBL/GenBank/DDBJ whole genome shotgun (WGS) entry which is preliminary data.</text>
</comment>
<reference evidence="2 3" key="1">
    <citation type="submission" date="2018-08" db="EMBL/GenBank/DDBJ databases">
        <title>Draft genome of candidate division NPL-UPA2 bacterium Unc8 that adapted to ultra-basic serpentinizing groundwater.</title>
        <authorList>
            <person name="Ishii S."/>
            <person name="Suzuki S."/>
            <person name="Nealson K.H."/>
        </authorList>
    </citation>
    <scope>NUCLEOTIDE SEQUENCE [LARGE SCALE GENOMIC DNA]</scope>
    <source>
        <strain evidence="2">Unc8</strain>
    </source>
</reference>
<evidence type="ECO:0000313" key="2">
    <source>
        <dbReference type="EMBL" id="RII00798.1"/>
    </source>
</evidence>
<feature type="domain" description="PBP" evidence="1">
    <location>
        <begin position="48"/>
        <end position="271"/>
    </location>
</feature>
<protein>
    <submittedName>
        <fullName evidence="2">Tungsten ABC transporter substrate-binding protein</fullName>
    </submittedName>
</protein>
<dbReference type="Pfam" id="PF12849">
    <property type="entry name" value="PBP_like_2"/>
    <property type="match status" value="1"/>
</dbReference>